<dbReference type="InterPro" id="IPR015943">
    <property type="entry name" value="WD40/YVTN_repeat-like_dom_sf"/>
</dbReference>
<dbReference type="Gene3D" id="2.130.10.10">
    <property type="entry name" value="YVTN repeat-like/Quinoprotein amine dehydrogenase"/>
    <property type="match status" value="1"/>
</dbReference>
<dbReference type="AlphaFoldDB" id="A0A3M8W0S3"/>
<dbReference type="InterPro" id="IPR011964">
    <property type="entry name" value="YVTN_b-propeller_repeat"/>
</dbReference>
<accession>A0A3M8W0S3</accession>
<dbReference type="EMBL" id="RIBZ01000239">
    <property type="protein sequence ID" value="RNG23576.1"/>
    <property type="molecule type" value="Genomic_DNA"/>
</dbReference>
<gene>
    <name evidence="1" type="ORF">EEJ42_18500</name>
</gene>
<reference evidence="1 2" key="1">
    <citation type="submission" date="2018-11" db="EMBL/GenBank/DDBJ databases">
        <title>The Potential of Streptomyces as Biocontrol Agents against the Tomato grey mould, Botrytis cinerea (Gray mold) Frontiers in Microbiology.</title>
        <authorList>
            <person name="Li D."/>
        </authorList>
    </citation>
    <scope>NUCLEOTIDE SEQUENCE [LARGE SCALE GENOMIC DNA]</scope>
    <source>
        <strain evidence="1 2">NEAU-LD23</strain>
    </source>
</reference>
<keyword evidence="2" id="KW-1185">Reference proteome</keyword>
<sequence>MTGSVIDTATNAVTTTIPVGTGPFAT</sequence>
<evidence type="ECO:0000313" key="2">
    <source>
        <dbReference type="Proteomes" id="UP000275401"/>
    </source>
</evidence>
<dbReference type="NCBIfam" id="TIGR02276">
    <property type="entry name" value="beta_rpt_yvtn"/>
    <property type="match status" value="1"/>
</dbReference>
<dbReference type="Proteomes" id="UP000275401">
    <property type="component" value="Unassembled WGS sequence"/>
</dbReference>
<protein>
    <submittedName>
        <fullName evidence="1">Uncharacterized protein</fullName>
    </submittedName>
</protein>
<comment type="caution">
    <text evidence="1">The sequence shown here is derived from an EMBL/GenBank/DDBJ whole genome shotgun (WGS) entry which is preliminary data.</text>
</comment>
<evidence type="ECO:0000313" key="1">
    <source>
        <dbReference type="EMBL" id="RNG23576.1"/>
    </source>
</evidence>
<organism evidence="1 2">
    <name type="scientific">Streptomyces botrytidirepellens</name>
    <dbReference type="NCBI Taxonomy" id="2486417"/>
    <lineage>
        <taxon>Bacteria</taxon>
        <taxon>Bacillati</taxon>
        <taxon>Actinomycetota</taxon>
        <taxon>Actinomycetes</taxon>
        <taxon>Kitasatosporales</taxon>
        <taxon>Streptomycetaceae</taxon>
        <taxon>Streptomyces</taxon>
    </lineage>
</organism>
<name>A0A3M8W0S3_9ACTN</name>
<proteinExistence type="predicted"/>